<protein>
    <submittedName>
        <fullName evidence="1">Uncharacterized protein</fullName>
    </submittedName>
</protein>
<dbReference type="RefSeq" id="WP_048851748.1">
    <property type="nucleotide sequence ID" value="NZ_BANI01000132.1"/>
</dbReference>
<dbReference type="EMBL" id="BANI01000132">
    <property type="protein sequence ID" value="GAN97175.1"/>
    <property type="molecule type" value="Genomic_DNA"/>
</dbReference>
<name>A0A0D6Q2H1_KOMEU</name>
<gene>
    <name evidence="1" type="ORF">Geu3261_0150_005</name>
</gene>
<dbReference type="AlphaFoldDB" id="A0A0D6Q2H1"/>
<reference evidence="1 2" key="1">
    <citation type="submission" date="2012-11" db="EMBL/GenBank/DDBJ databases">
        <title>Whole genome sequence of Gluconacetobacter europaeus NBRC3261.</title>
        <authorList>
            <person name="Azuma Y."/>
            <person name="Higashiura N."/>
            <person name="Hirakawa H."/>
            <person name="Matsushita K."/>
        </authorList>
    </citation>
    <scope>NUCLEOTIDE SEQUENCE [LARGE SCALE GENOMIC DNA]</scope>
    <source>
        <strain evidence="1 2">NBRC 3261</strain>
    </source>
</reference>
<evidence type="ECO:0000313" key="2">
    <source>
        <dbReference type="Proteomes" id="UP000032675"/>
    </source>
</evidence>
<sequence length="129" mass="14605">MIRQYYTSPFQGGNNPLRVGTIASGTIFRLPAPVSGRPYRTRPWIVECFLNGTMGAAALNPVTGLWEDRYMRGRSDLVVLRSLADARRVTVAVRYLERMNEEGLGEGHYPDLPDVNRFHNGYRCRSQVS</sequence>
<evidence type="ECO:0000313" key="1">
    <source>
        <dbReference type="EMBL" id="GAN97175.1"/>
    </source>
</evidence>
<organism evidence="1 2">
    <name type="scientific">Komagataeibacter europaeus NBRC 3261</name>
    <dbReference type="NCBI Taxonomy" id="1234669"/>
    <lineage>
        <taxon>Bacteria</taxon>
        <taxon>Pseudomonadati</taxon>
        <taxon>Pseudomonadota</taxon>
        <taxon>Alphaproteobacteria</taxon>
        <taxon>Acetobacterales</taxon>
        <taxon>Acetobacteraceae</taxon>
        <taxon>Komagataeibacter</taxon>
    </lineage>
</organism>
<proteinExistence type="predicted"/>
<comment type="caution">
    <text evidence="1">The sequence shown here is derived from an EMBL/GenBank/DDBJ whole genome shotgun (WGS) entry which is preliminary data.</text>
</comment>
<accession>A0A0D6Q2H1</accession>
<dbReference type="Proteomes" id="UP000032675">
    <property type="component" value="Unassembled WGS sequence"/>
</dbReference>